<protein>
    <submittedName>
        <fullName evidence="2">Uncharacterized protein</fullName>
    </submittedName>
</protein>
<gene>
    <name evidence="2" type="ORF">SCWH03_03950</name>
</gene>
<evidence type="ECO:0000313" key="3">
    <source>
        <dbReference type="Proteomes" id="UP000484988"/>
    </source>
</evidence>
<dbReference type="EMBL" id="BLLG01000001">
    <property type="protein sequence ID" value="GFH34185.1"/>
    <property type="molecule type" value="Genomic_DNA"/>
</dbReference>
<dbReference type="AlphaFoldDB" id="A0A6A0ANZ2"/>
<proteinExistence type="predicted"/>
<comment type="caution">
    <text evidence="2">The sequence shown here is derived from an EMBL/GenBank/DDBJ whole genome shotgun (WGS) entry which is preliminary data.</text>
</comment>
<feature type="compositionally biased region" description="Low complexity" evidence="1">
    <location>
        <begin position="97"/>
        <end position="107"/>
    </location>
</feature>
<organism evidence="2 3">
    <name type="scientific">Streptomyces pacificus</name>
    <dbReference type="NCBI Taxonomy" id="2705029"/>
    <lineage>
        <taxon>Bacteria</taxon>
        <taxon>Bacillati</taxon>
        <taxon>Actinomycetota</taxon>
        <taxon>Actinomycetes</taxon>
        <taxon>Kitasatosporales</taxon>
        <taxon>Streptomycetaceae</taxon>
        <taxon>Streptomyces</taxon>
    </lineage>
</organism>
<accession>A0A6A0ANZ2</accession>
<sequence>MPQITGARTPCIKSVRHPVQGSGGARDAPLDPGCGARVRPVRSCPVPSGSMPVPSGPVRSGPVPVRSSAGLVRCGRGRACGRGRQVAGDGVAGWRGGSRSAAATGRARTGRVEEKAGPAVTV</sequence>
<keyword evidence="3" id="KW-1185">Reference proteome</keyword>
<feature type="region of interest" description="Disordered" evidence="1">
    <location>
        <begin position="82"/>
        <end position="122"/>
    </location>
</feature>
<feature type="region of interest" description="Disordered" evidence="1">
    <location>
        <begin position="14"/>
        <end position="69"/>
    </location>
</feature>
<reference evidence="2 3" key="1">
    <citation type="submission" date="2020-02" db="EMBL/GenBank/DDBJ databases">
        <title>Whole Genome Shotgun Sequence of Streptomyces sp. strain CWH03.</title>
        <authorList>
            <person name="Dohra H."/>
            <person name="Kodani S."/>
            <person name="Yamamura H."/>
        </authorList>
    </citation>
    <scope>NUCLEOTIDE SEQUENCE [LARGE SCALE GENOMIC DNA]</scope>
    <source>
        <strain evidence="2 3">CWH03</strain>
    </source>
</reference>
<feature type="compositionally biased region" description="Low complexity" evidence="1">
    <location>
        <begin position="43"/>
        <end position="69"/>
    </location>
</feature>
<name>A0A6A0ANZ2_9ACTN</name>
<evidence type="ECO:0000256" key="1">
    <source>
        <dbReference type="SAM" id="MobiDB-lite"/>
    </source>
</evidence>
<dbReference type="Proteomes" id="UP000484988">
    <property type="component" value="Unassembled WGS sequence"/>
</dbReference>
<evidence type="ECO:0000313" key="2">
    <source>
        <dbReference type="EMBL" id="GFH34185.1"/>
    </source>
</evidence>